<name>A0A3S9VZA0_9BACT</name>
<dbReference type="Proteomes" id="UP000270673">
    <property type="component" value="Chromosome"/>
</dbReference>
<evidence type="ECO:0000313" key="2">
    <source>
        <dbReference type="EMBL" id="AZS31867.1"/>
    </source>
</evidence>
<dbReference type="OrthoDB" id="1098367at2"/>
<reference evidence="2 3" key="1">
    <citation type="submission" date="2018-10" db="EMBL/GenBank/DDBJ databases">
        <title>Butyricimonas faecalis sp. nov., isolated from human faeces and emended description of the genus Butyricimonas.</title>
        <authorList>
            <person name="Le Roy T."/>
            <person name="Van der Smissen P."/>
            <person name="Paquot A."/>
            <person name="Delzenne N."/>
            <person name="Muccioli G."/>
            <person name="Collet J.-F."/>
            <person name="Cani P.D."/>
        </authorList>
    </citation>
    <scope>NUCLEOTIDE SEQUENCE [LARGE SCALE GENOMIC DNA]</scope>
    <source>
        <strain evidence="2 3">H184</strain>
    </source>
</reference>
<accession>A0A3S9VZA0</accession>
<sequence length="369" mass="41888">MMRKTLLAGLFLLFLSLPGYGSETLYSGSPTGGDTIITFRFVPGEDMFYVPYGGNNTELDRLYALVDEYRAEITSGRMPVDVDGYCASGETPEASFRIAVTRSNRVKSELIVHKRLAEEHFITKNHVSAYTAPDGKTYRDMVVVTLRIPAKEQPKQPKLVKEEPRCEEPPVEERQPESVVEQQPEPVVEIAVPAKFYCFAVRTNLLYDAFLLPTLGVEWRVNRHIGIKVDGSHSWLGNEKGKVQKIWLVSPEVRWYLLNNKRFYVGVGANIGEYNIYKGMLGSLFSDDTGYQGKLWGAGLTVGYQLCLSHRFSFDFNLGLGYTRMEYDRFTVSNKVRVFKDRDKTKNFWSPTQAGISLIWTIGSNNIVR</sequence>
<dbReference type="Gene3D" id="2.40.128.130">
    <property type="entry name" value="Autotransporter beta-domain"/>
    <property type="match status" value="1"/>
</dbReference>
<proteinExistence type="predicted"/>
<organism evidence="2 3">
    <name type="scientific">Butyricimonas faecalis</name>
    <dbReference type="NCBI Taxonomy" id="2093856"/>
    <lineage>
        <taxon>Bacteria</taxon>
        <taxon>Pseudomonadati</taxon>
        <taxon>Bacteroidota</taxon>
        <taxon>Bacteroidia</taxon>
        <taxon>Bacteroidales</taxon>
        <taxon>Odoribacteraceae</taxon>
        <taxon>Butyricimonas</taxon>
    </lineage>
</organism>
<dbReference type="AlphaFoldDB" id="A0A3S9VZA0"/>
<feature type="region of interest" description="Disordered" evidence="1">
    <location>
        <begin position="154"/>
        <end position="180"/>
    </location>
</feature>
<dbReference type="KEGG" id="buy:D8S85_03290"/>
<dbReference type="InterPro" id="IPR036709">
    <property type="entry name" value="Autotransporte_beta_dom_sf"/>
</dbReference>
<feature type="compositionally biased region" description="Basic and acidic residues" evidence="1">
    <location>
        <begin position="154"/>
        <end position="176"/>
    </location>
</feature>
<dbReference type="Pfam" id="PF12099">
    <property type="entry name" value="DUF3575"/>
    <property type="match status" value="1"/>
</dbReference>
<evidence type="ECO:0000256" key="1">
    <source>
        <dbReference type="SAM" id="MobiDB-lite"/>
    </source>
</evidence>
<protein>
    <submittedName>
        <fullName evidence="2">DUF3575 domain-containing protein</fullName>
    </submittedName>
</protein>
<gene>
    <name evidence="2" type="ORF">D8S85_03290</name>
</gene>
<keyword evidence="3" id="KW-1185">Reference proteome</keyword>
<dbReference type="InterPro" id="IPR021958">
    <property type="entry name" value="DUF3575"/>
</dbReference>
<dbReference type="RefSeq" id="WP_127074787.1">
    <property type="nucleotide sequence ID" value="NZ_CP032819.1"/>
</dbReference>
<evidence type="ECO:0000313" key="3">
    <source>
        <dbReference type="Proteomes" id="UP000270673"/>
    </source>
</evidence>
<dbReference type="EMBL" id="CP032819">
    <property type="protein sequence ID" value="AZS31867.1"/>
    <property type="molecule type" value="Genomic_DNA"/>
</dbReference>